<feature type="domain" description="Transglutaminase-like" evidence="13">
    <location>
        <begin position="257"/>
        <end position="350"/>
    </location>
</feature>
<dbReference type="FunFam" id="2.60.40.10:FF:001406">
    <property type="entry name" value="Protein-glutamine gamma-glutamyltransferase 4"/>
    <property type="match status" value="1"/>
</dbReference>
<evidence type="ECO:0000313" key="14">
    <source>
        <dbReference type="EMBL" id="NXL62125.1"/>
    </source>
</evidence>
<keyword evidence="15" id="KW-1185">Reference proteome</keyword>
<dbReference type="FunFam" id="3.90.260.10:FF:000001">
    <property type="entry name" value="Protein-glutamine gamma-glutamyltransferase 2"/>
    <property type="match status" value="1"/>
</dbReference>
<proteinExistence type="inferred from homology"/>
<keyword evidence="6" id="KW-0012">Acyltransferase</keyword>
<reference evidence="14 15" key="1">
    <citation type="submission" date="2019-09" db="EMBL/GenBank/DDBJ databases">
        <title>Bird 10,000 Genomes (B10K) Project - Family phase.</title>
        <authorList>
            <person name="Zhang G."/>
        </authorList>
    </citation>
    <scope>NUCLEOTIDE SEQUENCE [LARGE SCALE GENOMIC DNA]</scope>
    <source>
        <strain evidence="14">B10K-DU-008-62</strain>
        <tissue evidence="14">Mixed tissue sample</tissue>
    </source>
</reference>
<dbReference type="InterPro" id="IPR023608">
    <property type="entry name" value="Transglutaminase_animal"/>
</dbReference>
<dbReference type="InterPro" id="IPR036985">
    <property type="entry name" value="Transglutaminase-like_sf"/>
</dbReference>
<dbReference type="EC" id="2.3.2.13" evidence="7"/>
<evidence type="ECO:0000259" key="13">
    <source>
        <dbReference type="SMART" id="SM00460"/>
    </source>
</evidence>
<evidence type="ECO:0000256" key="2">
    <source>
        <dbReference type="ARBA" id="ARBA00011738"/>
    </source>
</evidence>
<dbReference type="AlphaFoldDB" id="A0A7L0U578"/>
<comment type="caution">
    <text evidence="14">The sequence shown here is derived from an EMBL/GenBank/DDBJ whole genome shotgun (WGS) entry which is preliminary data.</text>
</comment>
<feature type="active site" evidence="11">
    <location>
        <position position="324"/>
    </location>
</feature>
<accession>A0A7L0U578</accession>
<feature type="non-terminal residue" evidence="14">
    <location>
        <position position="704"/>
    </location>
</feature>
<protein>
    <recommendedName>
        <fullName evidence="9">Protein-glutamine gamma-glutamyltransferase 4</fullName>
        <ecNumber evidence="7">2.3.2.13</ecNumber>
    </recommendedName>
    <alternativeName>
        <fullName evidence="10">Transglutaminase-4</fullName>
    </alternativeName>
</protein>
<feature type="binding site" evidence="12">
    <location>
        <position position="387"/>
    </location>
    <ligand>
        <name>Ca(2+)</name>
        <dbReference type="ChEBI" id="CHEBI:29108"/>
    </ligand>
</feature>
<feature type="binding site" evidence="12">
    <location>
        <position position="439"/>
    </location>
    <ligand>
        <name>Ca(2+)</name>
        <dbReference type="ChEBI" id="CHEBI:29108"/>
    </ligand>
</feature>
<keyword evidence="4 12" id="KW-0479">Metal-binding</keyword>
<dbReference type="Pfam" id="PF01841">
    <property type="entry name" value="Transglut_core"/>
    <property type="match status" value="1"/>
</dbReference>
<dbReference type="InterPro" id="IPR014756">
    <property type="entry name" value="Ig_E-set"/>
</dbReference>
<dbReference type="SMART" id="SM00460">
    <property type="entry name" value="TGc"/>
    <property type="match status" value="1"/>
</dbReference>
<dbReference type="Pfam" id="PF00927">
    <property type="entry name" value="Transglut_C"/>
    <property type="match status" value="1"/>
</dbReference>
<feature type="binding site" evidence="12">
    <location>
        <position position="389"/>
    </location>
    <ligand>
        <name>Ca(2+)</name>
        <dbReference type="ChEBI" id="CHEBI:29108"/>
    </ligand>
</feature>
<dbReference type="InterPro" id="IPR001102">
    <property type="entry name" value="Transglutaminase_N"/>
</dbReference>
<evidence type="ECO:0000256" key="12">
    <source>
        <dbReference type="PIRSR" id="PIRSR000459-2"/>
    </source>
</evidence>
<comment type="subunit">
    <text evidence="2">Homodimer.</text>
</comment>
<dbReference type="FunFam" id="2.60.40.10:FF:001640">
    <property type="entry name" value="Prostate-specific transglutaminase 4"/>
    <property type="match status" value="1"/>
</dbReference>
<dbReference type="FunFam" id="2.60.40.10:FF:001482">
    <property type="entry name" value="Protein-glutamine gamma-glutamyltransferase 4"/>
    <property type="match status" value="1"/>
</dbReference>
<evidence type="ECO:0000256" key="7">
    <source>
        <dbReference type="ARBA" id="ARBA00024222"/>
    </source>
</evidence>
<dbReference type="InterPro" id="IPR002931">
    <property type="entry name" value="Transglutaminase-like"/>
</dbReference>
<gene>
    <name evidence="14" type="primary">Tgm4</name>
    <name evidence="14" type="ORF">CHOACU_R00860</name>
</gene>
<dbReference type="InterPro" id="IPR013783">
    <property type="entry name" value="Ig-like_fold"/>
</dbReference>
<evidence type="ECO:0000256" key="6">
    <source>
        <dbReference type="ARBA" id="ARBA00023315"/>
    </source>
</evidence>
<sequence length="704" mass="79039">PGTDLKVTGIDFLKSENARLHHTDAYNIKNLVVRRGQPFQLQLSFSRELNAADKLALRFGIGEKPMKVRGTLMSLNPRREQDVGGWQISIIRNFGNECLLSITSSPRAPVGKYTLNVKTGTNIYKPEDEAIYLLFNPWCESDVVFLNDEAQRNEYVLNDTGYIYVGSANSIYNRPWNFGQFEEFVLDACMYLLEKSELRLSHRRDPVFVSRAMSALVNANDDNGVLLGNWSGNYSNGTSPTDWIGSVLILQKYYKTKRPVPYGQCWVFAGVLTSVMRCLGIPSRCVSNFNSAHDTDQNLRVDIYLNEYGEKLNSMSFDSVWNFHVWNDVWMKRIDLPAGFDGWQAIDSTPQEQSQGIFQCGPCPLKAVREGDVYLPFDSKFVYAEVNADKVYWVVKKVNGKDKFIKISTETRGIGVNISTKAVGQDRRQDITAEYKYPEGSEEERESMQRACSFIQPSGMTPRAHFAAAMPMSDLNFKPEVLQETVSKSGLQLEITNKAALYPGNPLELAITVKTSTPGNWTINLVGSCQLQSYTGKVEASLGYIKETIKLEGKSETQVPLKIAADTYLKTLASVEDEVLILITAIAEVQGTDDKLTRETTLRFEYPPITVQMPEMAKLNKDFNCAFIFKNKLNIPLDNCKLLVEGLGIFKMSTFEHGDVEPGRILKSEIICTPTRLGEKKIVAKLTSVQIKGISVEKAITITE</sequence>
<dbReference type="EMBL" id="VXAQ01000494">
    <property type="protein sequence ID" value="NXL62125.1"/>
    <property type="molecule type" value="Genomic_DNA"/>
</dbReference>
<evidence type="ECO:0000313" key="15">
    <source>
        <dbReference type="Proteomes" id="UP000568556"/>
    </source>
</evidence>
<dbReference type="Gene3D" id="2.60.40.10">
    <property type="entry name" value="Immunoglobulins"/>
    <property type="match status" value="3"/>
</dbReference>
<dbReference type="Proteomes" id="UP000568556">
    <property type="component" value="Unassembled WGS sequence"/>
</dbReference>
<evidence type="ECO:0000256" key="10">
    <source>
        <dbReference type="ARBA" id="ARBA00080452"/>
    </source>
</evidence>
<evidence type="ECO:0000256" key="5">
    <source>
        <dbReference type="ARBA" id="ARBA00022837"/>
    </source>
</evidence>
<dbReference type="SUPFAM" id="SSF49309">
    <property type="entry name" value="Transglutaminase, two C-terminal domains"/>
    <property type="match status" value="2"/>
</dbReference>
<evidence type="ECO:0000256" key="8">
    <source>
        <dbReference type="ARBA" id="ARBA00051843"/>
    </source>
</evidence>
<comment type="similarity">
    <text evidence="1">Belongs to the transglutaminase superfamily. Transglutaminase family.</text>
</comment>
<dbReference type="PIRSF" id="PIRSF000459">
    <property type="entry name" value="TGM_EBP42"/>
    <property type="match status" value="1"/>
</dbReference>
<comment type="cofactor">
    <cofactor evidence="12">
        <name>Ca(2+)</name>
        <dbReference type="ChEBI" id="CHEBI:29108"/>
    </cofactor>
    <text evidence="12">Binds 1 Ca(2+) ion per subunit.</text>
</comment>
<dbReference type="InterPro" id="IPR050779">
    <property type="entry name" value="Transglutaminase"/>
</dbReference>
<dbReference type="Gene3D" id="3.90.260.10">
    <property type="entry name" value="Transglutaminase-like"/>
    <property type="match status" value="1"/>
</dbReference>
<dbReference type="PANTHER" id="PTHR11590:SF70">
    <property type="entry name" value="PROTEIN-GLUTAMINE GAMMA-GLUTAMYLTRANSFERASE 4"/>
    <property type="match status" value="1"/>
</dbReference>
<name>A0A7L0U578_CHOAC</name>
<dbReference type="OrthoDB" id="437511at2759"/>
<feature type="non-terminal residue" evidence="14">
    <location>
        <position position="1"/>
    </location>
</feature>
<dbReference type="InterPro" id="IPR036238">
    <property type="entry name" value="Transglutaminase_C_sf"/>
</dbReference>
<feature type="active site" evidence="11">
    <location>
        <position position="347"/>
    </location>
</feature>
<evidence type="ECO:0000256" key="11">
    <source>
        <dbReference type="PIRSR" id="PIRSR000459-1"/>
    </source>
</evidence>
<comment type="catalytic activity">
    <reaction evidence="8">
        <text>L-glutaminyl-[protein] + L-lysyl-[protein] = [protein]-L-lysyl-N(6)-5-L-glutamyl-[protein] + NH4(+)</text>
        <dbReference type="Rhea" id="RHEA:54816"/>
        <dbReference type="Rhea" id="RHEA-COMP:9752"/>
        <dbReference type="Rhea" id="RHEA-COMP:10207"/>
        <dbReference type="Rhea" id="RHEA-COMP:14005"/>
        <dbReference type="ChEBI" id="CHEBI:28938"/>
        <dbReference type="ChEBI" id="CHEBI:29969"/>
        <dbReference type="ChEBI" id="CHEBI:30011"/>
        <dbReference type="ChEBI" id="CHEBI:138370"/>
        <dbReference type="EC" id="2.3.2.13"/>
    </reaction>
</comment>
<keyword evidence="5 12" id="KW-0106">Calcium</keyword>
<keyword evidence="3 14" id="KW-0808">Transferase</keyword>
<feature type="active site" evidence="11">
    <location>
        <position position="265"/>
    </location>
</feature>
<evidence type="ECO:0000256" key="9">
    <source>
        <dbReference type="ARBA" id="ARBA00069852"/>
    </source>
</evidence>
<dbReference type="InterPro" id="IPR008958">
    <property type="entry name" value="Transglutaminase_C"/>
</dbReference>
<evidence type="ECO:0000256" key="3">
    <source>
        <dbReference type="ARBA" id="ARBA00022679"/>
    </source>
</evidence>
<evidence type="ECO:0000256" key="1">
    <source>
        <dbReference type="ARBA" id="ARBA00005968"/>
    </source>
</evidence>
<dbReference type="Pfam" id="PF00868">
    <property type="entry name" value="Transglut_N"/>
    <property type="match status" value="1"/>
</dbReference>
<organism evidence="14 15">
    <name type="scientific">Chordeiles acutipennis</name>
    <name type="common">Lesser nighthawk</name>
    <name type="synonym">Caprimulgus acutipennis</name>
    <dbReference type="NCBI Taxonomy" id="118183"/>
    <lineage>
        <taxon>Eukaryota</taxon>
        <taxon>Metazoa</taxon>
        <taxon>Chordata</taxon>
        <taxon>Craniata</taxon>
        <taxon>Vertebrata</taxon>
        <taxon>Euteleostomi</taxon>
        <taxon>Archelosauria</taxon>
        <taxon>Archosauria</taxon>
        <taxon>Dinosauria</taxon>
        <taxon>Saurischia</taxon>
        <taxon>Theropoda</taxon>
        <taxon>Coelurosauria</taxon>
        <taxon>Aves</taxon>
        <taxon>Neognathae</taxon>
        <taxon>Neoaves</taxon>
        <taxon>Strisores</taxon>
        <taxon>Caprimulgiformes</taxon>
        <taxon>Caprimulgidae</taxon>
        <taxon>Chordeilinae</taxon>
        <taxon>Chordeiles</taxon>
    </lineage>
</organism>
<dbReference type="PANTHER" id="PTHR11590">
    <property type="entry name" value="PROTEIN-GLUTAMINE GAMMA-GLUTAMYLTRANSFERASE"/>
    <property type="match status" value="1"/>
</dbReference>
<dbReference type="SUPFAM" id="SSF54001">
    <property type="entry name" value="Cysteine proteinases"/>
    <property type="match status" value="1"/>
</dbReference>
<dbReference type="SUPFAM" id="SSF81296">
    <property type="entry name" value="E set domains"/>
    <property type="match status" value="1"/>
</dbReference>
<feature type="binding site" evidence="12">
    <location>
        <position position="444"/>
    </location>
    <ligand>
        <name>Ca(2+)</name>
        <dbReference type="ChEBI" id="CHEBI:29108"/>
    </ligand>
</feature>
<evidence type="ECO:0000256" key="4">
    <source>
        <dbReference type="ARBA" id="ARBA00022723"/>
    </source>
</evidence>
<dbReference type="GO" id="GO:0046872">
    <property type="term" value="F:metal ion binding"/>
    <property type="evidence" value="ECO:0007669"/>
    <property type="project" value="UniProtKB-KW"/>
</dbReference>
<dbReference type="GO" id="GO:0003810">
    <property type="term" value="F:protein-glutamine gamma-glutamyltransferase activity"/>
    <property type="evidence" value="ECO:0007669"/>
    <property type="project" value="UniProtKB-EC"/>
</dbReference>
<dbReference type="InterPro" id="IPR038765">
    <property type="entry name" value="Papain-like_cys_pep_sf"/>
</dbReference>